<dbReference type="Proteomes" id="UP000722625">
    <property type="component" value="Unassembled WGS sequence"/>
</dbReference>
<keyword evidence="3" id="KW-1185">Reference proteome</keyword>
<protein>
    <recommendedName>
        <fullName evidence="1">ABC-type glycine betaine transport system substrate-binding domain-containing protein</fullName>
    </recommendedName>
</protein>
<dbReference type="RefSeq" id="WP_213305914.1">
    <property type="nucleotide sequence ID" value="NZ_JAGYVZ010000025.1"/>
</dbReference>
<name>A0ABS5PIC9_9FLAO</name>
<dbReference type="SUPFAM" id="SSF53850">
    <property type="entry name" value="Periplasmic binding protein-like II"/>
    <property type="match status" value="1"/>
</dbReference>
<accession>A0ABS5PIC9</accession>
<organism evidence="2 3">
    <name type="scientific">Flavobacterium psychroterrae</name>
    <dbReference type="NCBI Taxonomy" id="2133767"/>
    <lineage>
        <taxon>Bacteria</taxon>
        <taxon>Pseudomonadati</taxon>
        <taxon>Bacteroidota</taxon>
        <taxon>Flavobacteriia</taxon>
        <taxon>Flavobacteriales</taxon>
        <taxon>Flavobacteriaceae</taxon>
        <taxon>Flavobacterium</taxon>
    </lineage>
</organism>
<proteinExistence type="predicted"/>
<comment type="caution">
    <text evidence="2">The sequence shown here is derived from an EMBL/GenBank/DDBJ whole genome shotgun (WGS) entry which is preliminary data.</text>
</comment>
<evidence type="ECO:0000313" key="2">
    <source>
        <dbReference type="EMBL" id="MBS7233451.1"/>
    </source>
</evidence>
<evidence type="ECO:0000313" key="3">
    <source>
        <dbReference type="Proteomes" id="UP000722625"/>
    </source>
</evidence>
<gene>
    <name evidence="2" type="ORF">KHA90_20770</name>
</gene>
<dbReference type="InterPro" id="IPR007210">
    <property type="entry name" value="ABC_Gly_betaine_transp_sub-bd"/>
</dbReference>
<sequence length="183" mass="20417">MGRQDGDLGLRSVYNLKMNPLVVSDAIMYDAAFKGKLDVISGYSTDGRINAFSLVVLKDDKKIFPPYYAAPIIKSKTLEKFPGLEQTLNLLAGKINDSIMTKLNYKTEMLHQTPEKVAEDFLLSQGLYKKPRSGIRGTVRIGSKIFGEQYILAQLYRMLIEGFTDYKVVTKTGLGGTKICFDA</sequence>
<evidence type="ECO:0000259" key="1">
    <source>
        <dbReference type="Pfam" id="PF04069"/>
    </source>
</evidence>
<feature type="domain" description="ABC-type glycine betaine transport system substrate-binding" evidence="1">
    <location>
        <begin position="138"/>
        <end position="183"/>
    </location>
</feature>
<feature type="domain" description="ABC-type glycine betaine transport system substrate-binding" evidence="1">
    <location>
        <begin position="2"/>
        <end position="122"/>
    </location>
</feature>
<reference evidence="2 3" key="1">
    <citation type="journal article" date="2018" name="Int. J. Syst. Evol. Microbiol.">
        <title>Flavobacterium chryseum sp. nov. and Flavobacterium psychroterrae sp. nov., novel environmental bacteria isolated from Antarctica.</title>
        <authorList>
            <person name="Kralova S."/>
            <person name="Svec P."/>
            <person name="Busse H.J."/>
            <person name="Stankova E."/>
            <person name="Vaczi P."/>
            <person name="Sedlacek I."/>
        </authorList>
    </citation>
    <scope>NUCLEOTIDE SEQUENCE [LARGE SCALE GENOMIC DNA]</scope>
    <source>
        <strain evidence="2 3">CCM 8827</strain>
    </source>
</reference>
<dbReference type="Gene3D" id="3.40.190.10">
    <property type="entry name" value="Periplasmic binding protein-like II"/>
    <property type="match status" value="2"/>
</dbReference>
<dbReference type="Pfam" id="PF04069">
    <property type="entry name" value="OpuAC"/>
    <property type="match status" value="2"/>
</dbReference>
<dbReference type="EMBL" id="JAGYVZ010000025">
    <property type="protein sequence ID" value="MBS7233451.1"/>
    <property type="molecule type" value="Genomic_DNA"/>
</dbReference>